<protein>
    <submittedName>
        <fullName evidence="1">Uncharacterized protein</fullName>
    </submittedName>
</protein>
<accession>A0A6C0KAX8</accession>
<reference evidence="1" key="1">
    <citation type="journal article" date="2020" name="Nature">
        <title>Giant virus diversity and host interactions through global metagenomics.</title>
        <authorList>
            <person name="Schulz F."/>
            <person name="Roux S."/>
            <person name="Paez-Espino D."/>
            <person name="Jungbluth S."/>
            <person name="Walsh D.A."/>
            <person name="Denef V.J."/>
            <person name="McMahon K.D."/>
            <person name="Konstantinidis K.T."/>
            <person name="Eloe-Fadrosh E.A."/>
            <person name="Kyrpides N.C."/>
            <person name="Woyke T."/>
        </authorList>
    </citation>
    <scope>NUCLEOTIDE SEQUENCE</scope>
    <source>
        <strain evidence="1">GVMAG-S-1102113-118</strain>
    </source>
</reference>
<evidence type="ECO:0000313" key="1">
    <source>
        <dbReference type="EMBL" id="QHU14331.1"/>
    </source>
</evidence>
<organism evidence="1">
    <name type="scientific">viral metagenome</name>
    <dbReference type="NCBI Taxonomy" id="1070528"/>
    <lineage>
        <taxon>unclassified sequences</taxon>
        <taxon>metagenomes</taxon>
        <taxon>organismal metagenomes</taxon>
    </lineage>
</organism>
<sequence length="173" mass="20655">MAYNIYNGYVLESVVPRDVGMYIRGFLDCPYEEVRTDTLKLRQHVMDIALETWVTAERILDSERTDHWEHIWDQDRLGETQECAHFLFQKCVEGFTLEGLLVQAAGRRHSLANTLFPLRYSWFRHELMEELTKIFETLRMVGWMRQDGLLLKPRECYKSLYTTISRDLLAQWE</sequence>
<proteinExistence type="predicted"/>
<name>A0A6C0KAX8_9ZZZZ</name>
<dbReference type="EMBL" id="MN740839">
    <property type="protein sequence ID" value="QHU14331.1"/>
    <property type="molecule type" value="Genomic_DNA"/>
</dbReference>
<dbReference type="AlphaFoldDB" id="A0A6C0KAX8"/>